<protein>
    <submittedName>
        <fullName evidence="1">Uncharacterized protein</fullName>
    </submittedName>
</protein>
<evidence type="ECO:0000313" key="1">
    <source>
        <dbReference type="EMBL" id="RMZ94285.1"/>
    </source>
</evidence>
<name>A0A3M7P5E1_BRAPC</name>
<reference evidence="1 2" key="1">
    <citation type="journal article" date="2018" name="Sci. Rep.">
        <title>Genomic signatures of local adaptation to the degree of environmental predictability in rotifers.</title>
        <authorList>
            <person name="Franch-Gras L."/>
            <person name="Hahn C."/>
            <person name="Garcia-Roger E.M."/>
            <person name="Carmona M.J."/>
            <person name="Serra M."/>
            <person name="Gomez A."/>
        </authorList>
    </citation>
    <scope>NUCLEOTIDE SEQUENCE [LARGE SCALE GENOMIC DNA]</scope>
    <source>
        <strain evidence="1">HYR1</strain>
    </source>
</reference>
<comment type="caution">
    <text evidence="1">The sequence shown here is derived from an EMBL/GenBank/DDBJ whole genome shotgun (WGS) entry which is preliminary data.</text>
</comment>
<dbReference type="EMBL" id="REGN01013165">
    <property type="protein sequence ID" value="RMZ94285.1"/>
    <property type="molecule type" value="Genomic_DNA"/>
</dbReference>
<dbReference type="AlphaFoldDB" id="A0A3M7P5E1"/>
<gene>
    <name evidence="1" type="ORF">BpHYR1_046042</name>
</gene>
<evidence type="ECO:0000313" key="2">
    <source>
        <dbReference type="Proteomes" id="UP000276133"/>
    </source>
</evidence>
<dbReference type="Proteomes" id="UP000276133">
    <property type="component" value="Unassembled WGS sequence"/>
</dbReference>
<sequence>MDQLYKTIKKFENLKFENKLTRLILKKFQSGSKFLTTWNQTESKEEMNYLAYELIKFDREEN</sequence>
<keyword evidence="2" id="KW-1185">Reference proteome</keyword>
<proteinExistence type="predicted"/>
<organism evidence="1 2">
    <name type="scientific">Brachionus plicatilis</name>
    <name type="common">Marine rotifer</name>
    <name type="synonym">Brachionus muelleri</name>
    <dbReference type="NCBI Taxonomy" id="10195"/>
    <lineage>
        <taxon>Eukaryota</taxon>
        <taxon>Metazoa</taxon>
        <taxon>Spiralia</taxon>
        <taxon>Gnathifera</taxon>
        <taxon>Rotifera</taxon>
        <taxon>Eurotatoria</taxon>
        <taxon>Monogononta</taxon>
        <taxon>Pseudotrocha</taxon>
        <taxon>Ploima</taxon>
        <taxon>Brachionidae</taxon>
        <taxon>Brachionus</taxon>
    </lineage>
</organism>
<accession>A0A3M7P5E1</accession>